<keyword evidence="13" id="KW-0496">Mitochondrion</keyword>
<dbReference type="Gene3D" id="3.40.50.11980">
    <property type="match status" value="1"/>
</dbReference>
<dbReference type="OrthoDB" id="46913at2759"/>
<dbReference type="InterPro" id="IPR031595">
    <property type="entry name" value="PRORP_C"/>
</dbReference>
<evidence type="ECO:0000256" key="5">
    <source>
        <dbReference type="ARBA" id="ARBA00012179"/>
    </source>
</evidence>
<comment type="catalytic activity">
    <reaction evidence="1">
        <text>Endonucleolytic cleavage of RNA, removing 5'-extranucleotides from tRNA precursor.</text>
        <dbReference type="EC" id="3.1.26.5"/>
    </reaction>
</comment>
<feature type="domain" description="PRORP" evidence="14">
    <location>
        <begin position="208"/>
        <end position="441"/>
    </location>
</feature>
<keyword evidence="6" id="KW-0819">tRNA processing</keyword>
<evidence type="ECO:0000256" key="10">
    <source>
        <dbReference type="ARBA" id="ARBA00022833"/>
    </source>
</evidence>
<evidence type="ECO:0000256" key="13">
    <source>
        <dbReference type="ARBA" id="ARBA00023128"/>
    </source>
</evidence>
<comment type="similarity">
    <text evidence="4">Belongs to the PPR family. P subfamily.</text>
</comment>
<gene>
    <name evidence="15" type="ORF">AV274_5053</name>
</gene>
<keyword evidence="11" id="KW-0460">Magnesium</keyword>
<accession>A0A196SA98</accession>
<dbReference type="GO" id="GO:0046872">
    <property type="term" value="F:metal ion binding"/>
    <property type="evidence" value="ECO:0007669"/>
    <property type="project" value="UniProtKB-KW"/>
</dbReference>
<dbReference type="GO" id="GO:0005739">
    <property type="term" value="C:mitochondrion"/>
    <property type="evidence" value="ECO:0007669"/>
    <property type="project" value="UniProtKB-SubCell"/>
</dbReference>
<protein>
    <recommendedName>
        <fullName evidence="5">ribonuclease P</fullName>
        <ecNumber evidence="5">3.1.26.5</ecNumber>
    </recommendedName>
</protein>
<dbReference type="Proteomes" id="UP000078348">
    <property type="component" value="Unassembled WGS sequence"/>
</dbReference>
<dbReference type="PANTHER" id="PTHR13547:SF1">
    <property type="entry name" value="MITOCHONDRIAL RIBONUCLEASE P CATALYTIC SUBUNIT"/>
    <property type="match status" value="1"/>
</dbReference>
<evidence type="ECO:0000256" key="4">
    <source>
        <dbReference type="ARBA" id="ARBA00007626"/>
    </source>
</evidence>
<comment type="cofactor">
    <cofactor evidence="2">
        <name>Mg(2+)</name>
        <dbReference type="ChEBI" id="CHEBI:18420"/>
    </cofactor>
</comment>
<evidence type="ECO:0000256" key="6">
    <source>
        <dbReference type="ARBA" id="ARBA00022694"/>
    </source>
</evidence>
<proteinExistence type="inferred from homology"/>
<keyword evidence="16" id="KW-1185">Reference proteome</keyword>
<comment type="subcellular location">
    <subcellularLocation>
        <location evidence="3">Mitochondrion</location>
    </subcellularLocation>
</comment>
<evidence type="ECO:0000259" key="14">
    <source>
        <dbReference type="Pfam" id="PF16953"/>
    </source>
</evidence>
<keyword evidence="12" id="KW-0809">Transit peptide</keyword>
<evidence type="ECO:0000256" key="2">
    <source>
        <dbReference type="ARBA" id="ARBA00001946"/>
    </source>
</evidence>
<organism evidence="15 16">
    <name type="scientific">Blastocystis sp. subtype 1 (strain ATCC 50177 / NandII)</name>
    <dbReference type="NCBI Taxonomy" id="478820"/>
    <lineage>
        <taxon>Eukaryota</taxon>
        <taxon>Sar</taxon>
        <taxon>Stramenopiles</taxon>
        <taxon>Bigyra</taxon>
        <taxon>Opalozoa</taxon>
        <taxon>Opalinata</taxon>
        <taxon>Blastocystidae</taxon>
        <taxon>Blastocystis</taxon>
    </lineage>
</organism>
<evidence type="ECO:0000256" key="9">
    <source>
        <dbReference type="ARBA" id="ARBA00022801"/>
    </source>
</evidence>
<dbReference type="EMBL" id="LXWW01000430">
    <property type="protein sequence ID" value="OAO13256.1"/>
    <property type="molecule type" value="Genomic_DNA"/>
</dbReference>
<evidence type="ECO:0000313" key="15">
    <source>
        <dbReference type="EMBL" id="OAO13256.1"/>
    </source>
</evidence>
<keyword evidence="7" id="KW-0540">Nuclease</keyword>
<dbReference type="GO" id="GO:0001682">
    <property type="term" value="P:tRNA 5'-leader removal"/>
    <property type="evidence" value="ECO:0007669"/>
    <property type="project" value="TreeGrafter"/>
</dbReference>
<dbReference type="Gene3D" id="1.25.40.10">
    <property type="entry name" value="Tetratricopeptide repeat domain"/>
    <property type="match status" value="1"/>
</dbReference>
<comment type="caution">
    <text evidence="15">The sequence shown here is derived from an EMBL/GenBank/DDBJ whole genome shotgun (WGS) entry which is preliminary data.</text>
</comment>
<evidence type="ECO:0000256" key="12">
    <source>
        <dbReference type="ARBA" id="ARBA00022946"/>
    </source>
</evidence>
<evidence type="ECO:0000256" key="11">
    <source>
        <dbReference type="ARBA" id="ARBA00022842"/>
    </source>
</evidence>
<dbReference type="STRING" id="478820.A0A196SA98"/>
<keyword evidence="8" id="KW-0479">Metal-binding</keyword>
<keyword evidence="10" id="KW-0862">Zinc</keyword>
<dbReference type="InterPro" id="IPR011990">
    <property type="entry name" value="TPR-like_helical_dom_sf"/>
</dbReference>
<dbReference type="Pfam" id="PF16953">
    <property type="entry name" value="PRORP"/>
    <property type="match status" value="1"/>
</dbReference>
<dbReference type="EC" id="3.1.26.5" evidence="5"/>
<evidence type="ECO:0000256" key="1">
    <source>
        <dbReference type="ARBA" id="ARBA00000928"/>
    </source>
</evidence>
<evidence type="ECO:0000313" key="16">
    <source>
        <dbReference type="Proteomes" id="UP000078348"/>
    </source>
</evidence>
<dbReference type="GO" id="GO:0004526">
    <property type="term" value="F:ribonuclease P activity"/>
    <property type="evidence" value="ECO:0007669"/>
    <property type="project" value="UniProtKB-EC"/>
</dbReference>
<evidence type="ECO:0000256" key="7">
    <source>
        <dbReference type="ARBA" id="ARBA00022722"/>
    </source>
</evidence>
<evidence type="ECO:0000256" key="8">
    <source>
        <dbReference type="ARBA" id="ARBA00022723"/>
    </source>
</evidence>
<keyword evidence="9" id="KW-0378">Hydrolase</keyword>
<evidence type="ECO:0000256" key="3">
    <source>
        <dbReference type="ARBA" id="ARBA00004173"/>
    </source>
</evidence>
<name>A0A196SA98_BLAHN</name>
<dbReference type="PANTHER" id="PTHR13547">
    <property type="match status" value="1"/>
</dbReference>
<dbReference type="AlphaFoldDB" id="A0A196SA98"/>
<reference evidence="15 16" key="1">
    <citation type="submission" date="2016-05" db="EMBL/GenBank/DDBJ databases">
        <title>Nuclear genome of Blastocystis sp. subtype 1 NandII.</title>
        <authorList>
            <person name="Gentekaki E."/>
            <person name="Curtis B."/>
            <person name="Stairs C."/>
            <person name="Eme L."/>
            <person name="Herman E."/>
            <person name="Klimes V."/>
            <person name="Arias M.C."/>
            <person name="Elias M."/>
            <person name="Hilliou F."/>
            <person name="Klute M."/>
            <person name="Malik S.-B."/>
            <person name="Pightling A."/>
            <person name="Rachubinski R."/>
            <person name="Salas D."/>
            <person name="Schlacht A."/>
            <person name="Suga H."/>
            <person name="Archibald J."/>
            <person name="Ball S.G."/>
            <person name="Clark G."/>
            <person name="Dacks J."/>
            <person name="Van Der Giezen M."/>
            <person name="Tsaousis A."/>
            <person name="Roger A."/>
        </authorList>
    </citation>
    <scope>NUCLEOTIDE SEQUENCE [LARGE SCALE GENOMIC DNA]</scope>
    <source>
        <strain evidence="16">ATCC 50177 / NandII</strain>
    </source>
</reference>
<sequence>MEKQEKNRLRSQLLRARDANDVPFLTETASSLLSLTPVEWDLVCLVLSSIPKLKHAEPLFQKCMEGLGPIQSIPEAAYTCILTNYAFYKKPKEALAWLERMKAEEIPIKNRQIVSLLQLAEQFSDRELIQQLNTLMKQDGVALNQKVRSEQIMLYGSNHNERGVIAILREMVATDRFLTDPSMVDALKQFCISNPSWEFHPFAVRRNLCSVCHEPIRKEAIQPVDRQRLLASVDSFSKSSFKQQKQFDAFKAFLQTTDSNVILDGANIGFANANNKENMKNGIYLNVGNIAAMVSQFQSQQLKPLVILHSYHLRHLKDRTEQMAILDRLRVAKQLFFVESGSNDDWYWLYAALEKPGRWLVSNDQMRDHLFHVKEEEQLFRRFREESQITYFIPPTLSSPSAVRLFYPLPYSVCIQETPRGFHIPFGTIEKASFRLKKWYCLRNRVVALSRFMPRV</sequence>